<sequence length="95" mass="10986">MLYGNTLNRQQLTLSFHPGWPAFCTGYFDMGTYIMHLMRVYICDIQKGEDVPKLRQLLIKGLVELAINSACVYTGIDYLLVDITNRYLNLLCNIY</sequence>
<accession>A0AAV4XU20</accession>
<evidence type="ECO:0000313" key="2">
    <source>
        <dbReference type="Proteomes" id="UP001054945"/>
    </source>
</evidence>
<name>A0AAV4XU20_CAEEX</name>
<keyword evidence="2" id="KW-1185">Reference proteome</keyword>
<dbReference type="EMBL" id="BPLR01018257">
    <property type="protein sequence ID" value="GIY98098.1"/>
    <property type="molecule type" value="Genomic_DNA"/>
</dbReference>
<dbReference type="AlphaFoldDB" id="A0AAV4XU20"/>
<dbReference type="Proteomes" id="UP001054945">
    <property type="component" value="Unassembled WGS sequence"/>
</dbReference>
<reference evidence="1 2" key="1">
    <citation type="submission" date="2021-06" db="EMBL/GenBank/DDBJ databases">
        <title>Caerostris extrusa draft genome.</title>
        <authorList>
            <person name="Kono N."/>
            <person name="Arakawa K."/>
        </authorList>
    </citation>
    <scope>NUCLEOTIDE SEQUENCE [LARGE SCALE GENOMIC DNA]</scope>
</reference>
<comment type="caution">
    <text evidence="1">The sequence shown here is derived from an EMBL/GenBank/DDBJ whole genome shotgun (WGS) entry which is preliminary data.</text>
</comment>
<evidence type="ECO:0000313" key="1">
    <source>
        <dbReference type="EMBL" id="GIY98098.1"/>
    </source>
</evidence>
<protein>
    <submittedName>
        <fullName evidence="1">Uncharacterized protein</fullName>
    </submittedName>
</protein>
<organism evidence="1 2">
    <name type="scientific">Caerostris extrusa</name>
    <name type="common">Bark spider</name>
    <name type="synonym">Caerostris bankana</name>
    <dbReference type="NCBI Taxonomy" id="172846"/>
    <lineage>
        <taxon>Eukaryota</taxon>
        <taxon>Metazoa</taxon>
        <taxon>Ecdysozoa</taxon>
        <taxon>Arthropoda</taxon>
        <taxon>Chelicerata</taxon>
        <taxon>Arachnida</taxon>
        <taxon>Araneae</taxon>
        <taxon>Araneomorphae</taxon>
        <taxon>Entelegynae</taxon>
        <taxon>Araneoidea</taxon>
        <taxon>Araneidae</taxon>
        <taxon>Caerostris</taxon>
    </lineage>
</organism>
<gene>
    <name evidence="1" type="ORF">CEXT_33151</name>
</gene>
<proteinExistence type="predicted"/>